<evidence type="ECO:0000256" key="3">
    <source>
        <dbReference type="ARBA" id="ARBA00022475"/>
    </source>
</evidence>
<feature type="region of interest" description="Disordered" evidence="7">
    <location>
        <begin position="567"/>
        <end position="638"/>
    </location>
</feature>
<proteinExistence type="inferred from homology"/>
<keyword evidence="6 8" id="KW-0472">Membrane</keyword>
<evidence type="ECO:0000256" key="1">
    <source>
        <dbReference type="ARBA" id="ARBA00004651"/>
    </source>
</evidence>
<evidence type="ECO:0000313" key="10">
    <source>
        <dbReference type="Proteomes" id="UP000282654"/>
    </source>
</evidence>
<dbReference type="AlphaFoldDB" id="A0A3N5BIL7"/>
<comment type="caution">
    <text evidence="9">The sequence shown here is derived from an EMBL/GenBank/DDBJ whole genome shotgun (WGS) entry which is preliminary data.</text>
</comment>
<keyword evidence="10" id="KW-1185">Reference proteome</keyword>
<evidence type="ECO:0000256" key="4">
    <source>
        <dbReference type="ARBA" id="ARBA00022692"/>
    </source>
</evidence>
<dbReference type="GO" id="GO:0005886">
    <property type="term" value="C:plasma membrane"/>
    <property type="evidence" value="ECO:0007669"/>
    <property type="project" value="UniProtKB-SubCell"/>
</dbReference>
<dbReference type="Pfam" id="PF02534">
    <property type="entry name" value="T4SS-DNA_transf"/>
    <property type="match status" value="1"/>
</dbReference>
<dbReference type="InterPro" id="IPR027417">
    <property type="entry name" value="P-loop_NTPase"/>
</dbReference>
<keyword evidence="5 8" id="KW-1133">Transmembrane helix</keyword>
<accession>A0A3N5BIL7</accession>
<dbReference type="InterPro" id="IPR051539">
    <property type="entry name" value="T4SS-coupling_protein"/>
</dbReference>
<name>A0A3N5BIL7_9THEO</name>
<dbReference type="CDD" id="cd01127">
    <property type="entry name" value="TrwB_TraG_TraD_VirD4"/>
    <property type="match status" value="1"/>
</dbReference>
<dbReference type="EMBL" id="RKRE01000001">
    <property type="protein sequence ID" value="RPF49518.1"/>
    <property type="molecule type" value="Genomic_DNA"/>
</dbReference>
<evidence type="ECO:0000256" key="7">
    <source>
        <dbReference type="SAM" id="MobiDB-lite"/>
    </source>
</evidence>
<evidence type="ECO:0000256" key="5">
    <source>
        <dbReference type="ARBA" id="ARBA00022989"/>
    </source>
</evidence>
<evidence type="ECO:0000256" key="8">
    <source>
        <dbReference type="SAM" id="Phobius"/>
    </source>
</evidence>
<gene>
    <name evidence="9" type="ORF">EDD75_0334</name>
</gene>
<dbReference type="NCBIfam" id="NF045973">
    <property type="entry name" value="conju_CD1115"/>
    <property type="match status" value="1"/>
</dbReference>
<dbReference type="Proteomes" id="UP000282654">
    <property type="component" value="Unassembled WGS sequence"/>
</dbReference>
<evidence type="ECO:0000313" key="9">
    <source>
        <dbReference type="EMBL" id="RPF49518.1"/>
    </source>
</evidence>
<keyword evidence="4 8" id="KW-0812">Transmembrane</keyword>
<evidence type="ECO:0000256" key="2">
    <source>
        <dbReference type="ARBA" id="ARBA00008806"/>
    </source>
</evidence>
<organism evidence="9 10">
    <name type="scientific">Thermodesulfitimonas autotrophica</name>
    <dbReference type="NCBI Taxonomy" id="1894989"/>
    <lineage>
        <taxon>Bacteria</taxon>
        <taxon>Bacillati</taxon>
        <taxon>Bacillota</taxon>
        <taxon>Clostridia</taxon>
        <taxon>Thermoanaerobacterales</taxon>
        <taxon>Thermoanaerobacteraceae</taxon>
        <taxon>Thermodesulfitimonas</taxon>
    </lineage>
</organism>
<dbReference type="Gene3D" id="3.40.50.300">
    <property type="entry name" value="P-loop containing nucleotide triphosphate hydrolases"/>
    <property type="match status" value="1"/>
</dbReference>
<dbReference type="PANTHER" id="PTHR37937:SF1">
    <property type="entry name" value="CONJUGATIVE TRANSFER: DNA TRANSPORT"/>
    <property type="match status" value="1"/>
</dbReference>
<feature type="transmembrane region" description="Helical" evidence="8">
    <location>
        <begin position="20"/>
        <end position="44"/>
    </location>
</feature>
<keyword evidence="3" id="KW-1003">Cell membrane</keyword>
<dbReference type="SUPFAM" id="SSF52540">
    <property type="entry name" value="P-loop containing nucleoside triphosphate hydrolases"/>
    <property type="match status" value="1"/>
</dbReference>
<protein>
    <submittedName>
        <fullName evidence="9">Type IV secretion system protein VirD4</fullName>
    </submittedName>
</protein>
<dbReference type="PANTHER" id="PTHR37937">
    <property type="entry name" value="CONJUGATIVE TRANSFER: DNA TRANSPORT"/>
    <property type="match status" value="1"/>
</dbReference>
<evidence type="ECO:0000256" key="6">
    <source>
        <dbReference type="ARBA" id="ARBA00023136"/>
    </source>
</evidence>
<sequence>MRAALTLTLKLKTLFSSRRAKIALVALLVYILDAWILGSFCVFLKDASLSQRMLHNPFYAAAVFPFQGVFFWWLFLNLVVGAAGFVVVLKLSATFPSLFRIKKREPEFTEDPSCGTSRWLTKAEAKKILSFGHGPGIIFGKMEGEPVRLDSPRLNRNVIVWGPPGRMKTRALVVPNLLQAALSNESCVVTDPKKDILPVARPFFESRGYTVKVFDLIDMLNSDRWNPMSVIRNDIDAQLFSEVIIANTTVAGIKKVGGDQFWTSAEQNLLKALALYVVNEYPPENRNMESLYALLSCGSLDQLDLTFGSLSADHPAKAPYNIFSQADKRVRADVIQGLGVRIQVFQNKEVKRLTGASDIDLEAPGLEKCAYFCCVRDTDSTFDFLASLFFSFLFIKLVRLADGRGGPCPVPVRFVLDEFCNIGIIPDFKKKIATVRSRGLSLILIAQDLPQLRDRFPGNEWEEIVACCDSQLFFGGNDQSTLKYVSDQLGTGTVERVAVRNRAMTLEHVQVMRSPSPRNLMTPDELRRLDLKKAVLILGGLPPALIDKLDYTEHPLGSTLDRANKDVKVVFPEETGRPVKGKGPEPLEKRPEPEADGGPPDGNDSRASEPSGLAGAPEGFKEALEKSHSPQETATKFW</sequence>
<feature type="compositionally biased region" description="Basic and acidic residues" evidence="7">
    <location>
        <begin position="619"/>
        <end position="629"/>
    </location>
</feature>
<reference evidence="9 10" key="1">
    <citation type="submission" date="2018-11" db="EMBL/GenBank/DDBJ databases">
        <title>Genomic Encyclopedia of Type Strains, Phase IV (KMG-IV): sequencing the most valuable type-strain genomes for metagenomic binning, comparative biology and taxonomic classification.</title>
        <authorList>
            <person name="Goeker M."/>
        </authorList>
    </citation>
    <scope>NUCLEOTIDE SEQUENCE [LARGE SCALE GENOMIC DNA]</scope>
    <source>
        <strain evidence="9 10">DSM 102936</strain>
    </source>
</reference>
<comment type="subcellular location">
    <subcellularLocation>
        <location evidence="1">Cell membrane</location>
        <topology evidence="1">Multi-pass membrane protein</topology>
    </subcellularLocation>
</comment>
<comment type="similarity">
    <text evidence="2">Belongs to the VirD4/TraG family.</text>
</comment>
<dbReference type="InterPro" id="IPR003688">
    <property type="entry name" value="TraG/VirD4"/>
</dbReference>
<feature type="compositionally biased region" description="Basic and acidic residues" evidence="7">
    <location>
        <begin position="574"/>
        <end position="593"/>
    </location>
</feature>
<dbReference type="RefSeq" id="WP_211328039.1">
    <property type="nucleotide sequence ID" value="NZ_RKRE01000001.1"/>
</dbReference>